<dbReference type="SMART" id="SM00823">
    <property type="entry name" value="PKS_PP"/>
    <property type="match status" value="1"/>
</dbReference>
<keyword evidence="1" id="KW-0596">Phosphopantetheine</keyword>
<comment type="caution">
    <text evidence="4">The sequence shown here is derived from an EMBL/GenBank/DDBJ whole genome shotgun (WGS) entry which is preliminary data.</text>
</comment>
<sequence>MRAVNDAITACRHLGSKQLRAGALFWRAQVLGFRGRLEEALRVVVDAEKCFESIQSGSAMVQCKVLAADCLAGLKHYDEAKEVADQAIKQASGLHDRQAEGQAKSCLERIEKAEKKSKEVVAPPVQAAIATEAAAPEAQQAAGAAAASAAVPEKKGLDAAQATKRLMAIVKDVIAADDEISADSPLMEAGMDSLSSVQLVTEVSKEFAMSLSPSLVFDFPNVSSIVNHLVEESAG</sequence>
<dbReference type="GO" id="GO:0031177">
    <property type="term" value="F:phosphopantetheine binding"/>
    <property type="evidence" value="ECO:0007669"/>
    <property type="project" value="InterPro"/>
</dbReference>
<evidence type="ECO:0000313" key="5">
    <source>
        <dbReference type="EMBL" id="CAL4779603.1"/>
    </source>
</evidence>
<reference evidence="4" key="1">
    <citation type="submission" date="2022-10" db="EMBL/GenBank/DDBJ databases">
        <authorList>
            <person name="Chen Y."/>
            <person name="Dougan E. K."/>
            <person name="Chan C."/>
            <person name="Rhodes N."/>
            <person name="Thang M."/>
        </authorList>
    </citation>
    <scope>NUCLEOTIDE SEQUENCE</scope>
</reference>
<feature type="domain" description="Carrier" evidence="3">
    <location>
        <begin position="157"/>
        <end position="233"/>
    </location>
</feature>
<evidence type="ECO:0000313" key="4">
    <source>
        <dbReference type="EMBL" id="CAI3992291.1"/>
    </source>
</evidence>
<dbReference type="OrthoDB" id="442029at2759"/>
<dbReference type="AlphaFoldDB" id="A0A9P1CLA9"/>
<dbReference type="EMBL" id="CAMXCT010001692">
    <property type="protein sequence ID" value="CAI3992291.1"/>
    <property type="molecule type" value="Genomic_DNA"/>
</dbReference>
<keyword evidence="2" id="KW-0597">Phosphoprotein</keyword>
<dbReference type="Gene3D" id="1.25.40.10">
    <property type="entry name" value="Tetratricopeptide repeat domain"/>
    <property type="match status" value="1"/>
</dbReference>
<evidence type="ECO:0000256" key="2">
    <source>
        <dbReference type="ARBA" id="ARBA00022553"/>
    </source>
</evidence>
<dbReference type="InterPro" id="IPR011990">
    <property type="entry name" value="TPR-like_helical_dom_sf"/>
</dbReference>
<dbReference type="EMBL" id="CAMXCT020001692">
    <property type="protein sequence ID" value="CAL1145666.1"/>
    <property type="molecule type" value="Genomic_DNA"/>
</dbReference>
<evidence type="ECO:0000256" key="1">
    <source>
        <dbReference type="ARBA" id="ARBA00022450"/>
    </source>
</evidence>
<evidence type="ECO:0000259" key="3">
    <source>
        <dbReference type="PROSITE" id="PS50075"/>
    </source>
</evidence>
<keyword evidence="6" id="KW-1185">Reference proteome</keyword>
<dbReference type="PROSITE" id="PS00012">
    <property type="entry name" value="PHOSPHOPANTETHEINE"/>
    <property type="match status" value="1"/>
</dbReference>
<dbReference type="EMBL" id="CAMXCT030001692">
    <property type="protein sequence ID" value="CAL4779603.1"/>
    <property type="molecule type" value="Genomic_DNA"/>
</dbReference>
<dbReference type="SUPFAM" id="SSF47336">
    <property type="entry name" value="ACP-like"/>
    <property type="match status" value="1"/>
</dbReference>
<gene>
    <name evidence="4" type="ORF">C1SCF055_LOCUS19130</name>
</gene>
<name>A0A9P1CLA9_9DINO</name>
<protein>
    <submittedName>
        <fullName evidence="5">GTPase Der</fullName>
    </submittedName>
</protein>
<dbReference type="InterPro" id="IPR006162">
    <property type="entry name" value="Ppantetheine_attach_site"/>
</dbReference>
<organism evidence="4">
    <name type="scientific">Cladocopium goreaui</name>
    <dbReference type="NCBI Taxonomy" id="2562237"/>
    <lineage>
        <taxon>Eukaryota</taxon>
        <taxon>Sar</taxon>
        <taxon>Alveolata</taxon>
        <taxon>Dinophyceae</taxon>
        <taxon>Suessiales</taxon>
        <taxon>Symbiodiniaceae</taxon>
        <taxon>Cladocopium</taxon>
    </lineage>
</organism>
<dbReference type="Proteomes" id="UP001152797">
    <property type="component" value="Unassembled WGS sequence"/>
</dbReference>
<dbReference type="InterPro" id="IPR036736">
    <property type="entry name" value="ACP-like_sf"/>
</dbReference>
<dbReference type="InterPro" id="IPR020806">
    <property type="entry name" value="PKS_PP-bd"/>
</dbReference>
<proteinExistence type="predicted"/>
<dbReference type="SUPFAM" id="SSF48452">
    <property type="entry name" value="TPR-like"/>
    <property type="match status" value="1"/>
</dbReference>
<dbReference type="Gene3D" id="1.10.1200.10">
    <property type="entry name" value="ACP-like"/>
    <property type="match status" value="1"/>
</dbReference>
<dbReference type="Pfam" id="PF00550">
    <property type="entry name" value="PP-binding"/>
    <property type="match status" value="1"/>
</dbReference>
<dbReference type="InterPro" id="IPR009081">
    <property type="entry name" value="PP-bd_ACP"/>
</dbReference>
<reference evidence="5 6" key="2">
    <citation type="submission" date="2024-05" db="EMBL/GenBank/DDBJ databases">
        <authorList>
            <person name="Chen Y."/>
            <person name="Shah S."/>
            <person name="Dougan E. K."/>
            <person name="Thang M."/>
            <person name="Chan C."/>
        </authorList>
    </citation>
    <scope>NUCLEOTIDE SEQUENCE [LARGE SCALE GENOMIC DNA]</scope>
</reference>
<evidence type="ECO:0000313" key="6">
    <source>
        <dbReference type="Proteomes" id="UP001152797"/>
    </source>
</evidence>
<accession>A0A9P1CLA9</accession>
<dbReference type="PROSITE" id="PS50075">
    <property type="entry name" value="CARRIER"/>
    <property type="match status" value="1"/>
</dbReference>
<dbReference type="SMART" id="SM01294">
    <property type="entry name" value="PKS_PP_betabranch"/>
    <property type="match status" value="1"/>
</dbReference>